<keyword evidence="3" id="KW-1185">Reference proteome</keyword>
<name>A0A8T2N5Z5_9TELE</name>
<protein>
    <recommendedName>
        <fullName evidence="4">Serglycin</fullName>
    </recommendedName>
</protein>
<proteinExistence type="predicted"/>
<feature type="chain" id="PRO_5035770397" description="Serglycin" evidence="1">
    <location>
        <begin position="24"/>
        <end position="143"/>
    </location>
</feature>
<evidence type="ECO:0000313" key="2">
    <source>
        <dbReference type="EMBL" id="KAG9335829.1"/>
    </source>
</evidence>
<dbReference type="OrthoDB" id="9884289at2759"/>
<keyword evidence="1" id="KW-0732">Signal</keyword>
<dbReference type="AlphaFoldDB" id="A0A8T2N5Z5"/>
<evidence type="ECO:0000256" key="1">
    <source>
        <dbReference type="SAM" id="SignalP"/>
    </source>
</evidence>
<sequence>MGIFLNISVSLALLCLLGADTQGAPTKGRYMWVKCRPDGKNANCVTEKGPVIKIPGRAHRLPPSAANEILKDQTEDGSGAGQVFPDLGSGDLWVKDGRELGVFQPEEGSADLDGFPDPVFRGQGYQKDGLSLKKEIQEDNLIL</sequence>
<dbReference type="Proteomes" id="UP000824540">
    <property type="component" value="Unassembled WGS sequence"/>
</dbReference>
<evidence type="ECO:0008006" key="4">
    <source>
        <dbReference type="Google" id="ProtNLM"/>
    </source>
</evidence>
<feature type="signal peptide" evidence="1">
    <location>
        <begin position="1"/>
        <end position="23"/>
    </location>
</feature>
<reference evidence="2" key="1">
    <citation type="thesis" date="2021" institute="BYU ScholarsArchive" country="Provo, UT, USA">
        <title>Applications of and Algorithms for Genome Assembly and Genomic Analyses with an Emphasis on Marine Teleosts.</title>
        <authorList>
            <person name="Pickett B.D."/>
        </authorList>
    </citation>
    <scope>NUCLEOTIDE SEQUENCE</scope>
    <source>
        <strain evidence="2">HI-2016</strain>
    </source>
</reference>
<evidence type="ECO:0000313" key="3">
    <source>
        <dbReference type="Proteomes" id="UP000824540"/>
    </source>
</evidence>
<gene>
    <name evidence="2" type="ORF">JZ751_003583</name>
</gene>
<dbReference type="Pfam" id="PF04360">
    <property type="entry name" value="Serglycin"/>
    <property type="match status" value="1"/>
</dbReference>
<dbReference type="InterPro" id="IPR007455">
    <property type="entry name" value="Serglycin"/>
</dbReference>
<organism evidence="2 3">
    <name type="scientific">Albula glossodonta</name>
    <name type="common">roundjaw bonefish</name>
    <dbReference type="NCBI Taxonomy" id="121402"/>
    <lineage>
        <taxon>Eukaryota</taxon>
        <taxon>Metazoa</taxon>
        <taxon>Chordata</taxon>
        <taxon>Craniata</taxon>
        <taxon>Vertebrata</taxon>
        <taxon>Euteleostomi</taxon>
        <taxon>Actinopterygii</taxon>
        <taxon>Neopterygii</taxon>
        <taxon>Teleostei</taxon>
        <taxon>Albuliformes</taxon>
        <taxon>Albulidae</taxon>
        <taxon>Albula</taxon>
    </lineage>
</organism>
<dbReference type="EMBL" id="JAFBMS010000108">
    <property type="protein sequence ID" value="KAG9335829.1"/>
    <property type="molecule type" value="Genomic_DNA"/>
</dbReference>
<comment type="caution">
    <text evidence="2">The sequence shown here is derived from an EMBL/GenBank/DDBJ whole genome shotgun (WGS) entry which is preliminary data.</text>
</comment>
<accession>A0A8T2N5Z5</accession>